<dbReference type="EMBL" id="WQMT02000001">
    <property type="protein sequence ID" value="KAG9227523.1"/>
    <property type="molecule type" value="Genomic_DNA"/>
</dbReference>
<dbReference type="Proteomes" id="UP000824881">
    <property type="component" value="Unassembled WGS sequence"/>
</dbReference>
<protein>
    <submittedName>
        <fullName evidence="1">Uncharacterized protein</fullName>
    </submittedName>
</protein>
<reference evidence="1 2" key="1">
    <citation type="journal article" date="2021" name="Appl. Environ. Microbiol.">
        <title>Genetic linkage and physical mapping for an oyster mushroom Pleurotus cornucopiae and QTL analysis for the trait cap color.</title>
        <authorList>
            <person name="Zhang Y."/>
            <person name="Gao W."/>
            <person name="Sonnenberg A."/>
            <person name="Chen Q."/>
            <person name="Zhang J."/>
            <person name="Huang C."/>
        </authorList>
    </citation>
    <scope>NUCLEOTIDE SEQUENCE [LARGE SCALE GENOMIC DNA]</scope>
    <source>
        <strain evidence="1">CCMSSC00406</strain>
    </source>
</reference>
<evidence type="ECO:0000313" key="1">
    <source>
        <dbReference type="EMBL" id="KAG9227523.1"/>
    </source>
</evidence>
<organism evidence="1 2">
    <name type="scientific">Pleurotus cornucopiae</name>
    <name type="common">Cornucopia mushroom</name>
    <dbReference type="NCBI Taxonomy" id="5321"/>
    <lineage>
        <taxon>Eukaryota</taxon>
        <taxon>Fungi</taxon>
        <taxon>Dikarya</taxon>
        <taxon>Basidiomycota</taxon>
        <taxon>Agaricomycotina</taxon>
        <taxon>Agaricomycetes</taxon>
        <taxon>Agaricomycetidae</taxon>
        <taxon>Agaricales</taxon>
        <taxon>Pleurotineae</taxon>
        <taxon>Pleurotaceae</taxon>
        <taxon>Pleurotus</taxon>
    </lineage>
</organism>
<keyword evidence="2" id="KW-1185">Reference proteome</keyword>
<evidence type="ECO:0000313" key="2">
    <source>
        <dbReference type="Proteomes" id="UP000824881"/>
    </source>
</evidence>
<gene>
    <name evidence="1" type="ORF">CCMSSC00406_0000831</name>
</gene>
<proteinExistence type="predicted"/>
<comment type="caution">
    <text evidence="1">The sequence shown here is derived from an EMBL/GenBank/DDBJ whole genome shotgun (WGS) entry which is preliminary data.</text>
</comment>
<name>A0ACB7JC96_PLECO</name>
<accession>A0ACB7JC96</accession>
<sequence>MAGSLSSSELERTFGVFFIGYVAAMVGYGFTFFQTYVYYSRYPRDHWAIKLTVTALSLLDTAASALISQALYFYLVNLFPYESGLDNATHTFSTEIALAIIAKWIVQMFYAYRLWTISTSVQRLGPAVIAVMSTAALALGLVMAADLINDPRIAHLANEGPQAVVASCQALTFVASLLTFVLLCYHLRPSHTANMKPIEGWFDNMVAYIISRGSAGTLVQLGFFITFLIAPANLYWIPFHFVASKLFINGLLTMLNCREVVRGRGVNEEETVDSKKGSALSSSSGEARSGGAVRFNVDGHKTSQPAINIEVSRTVQQTDGQNKILYDLADNGSLSDGTRRKWAALKANTTKRLKPSSHVVAISQSTLTRKLQMPALPIEIVYSIVDELSNDKNSLLTVLLVCHDLNRQALRSLYEDLSFDIRTSHRSLVSLRKLSRAIDKNPGLQHTKGFSICFPDSHLPAYRQAYRLLDDVIPALANLRCLSMSCPLGDVFTPATLRLVMSTAQLTHLYLDCVLYSDDFIDFLADHPSLRCLALYAFMDGGGSDALPAGTLPNLRSLAVPTDPSVLVRFGDKPSLSDLSLIASEYPYQTIDARPIADGFATIRTLCTVGIDFPSVLALIPLLPNLEYLTASGYPPSNNHDFTGLASSKLKYVQLDFLSDPLFFSSVFFAAVETLLIVDVLTKIDGKIDGKMKKCRRVYRNSSNNVVLADIVTGNWQQWWEPIEKDLQRQIRL</sequence>